<keyword evidence="8" id="KW-1185">Reference proteome</keyword>
<dbReference type="Gene3D" id="2.170.150.70">
    <property type="match status" value="1"/>
</dbReference>
<dbReference type="GO" id="GO:0046872">
    <property type="term" value="F:metal ion binding"/>
    <property type="evidence" value="ECO:0007669"/>
    <property type="project" value="UniProtKB-KW"/>
</dbReference>
<keyword evidence="2" id="KW-0479">Metal-binding</keyword>
<evidence type="ECO:0000256" key="1">
    <source>
        <dbReference type="ARBA" id="ARBA00005495"/>
    </source>
</evidence>
<name>A0A2V1DBZ1_9PLEO</name>
<dbReference type="InterPro" id="IPR011057">
    <property type="entry name" value="Mss4-like_sf"/>
</dbReference>
<evidence type="ECO:0000256" key="5">
    <source>
        <dbReference type="SAM" id="MobiDB-lite"/>
    </source>
</evidence>
<feature type="domain" description="CENP-V/GFA" evidence="6">
    <location>
        <begin position="27"/>
        <end position="139"/>
    </location>
</feature>
<dbReference type="AlphaFoldDB" id="A0A2V1DBZ1"/>
<feature type="region of interest" description="Disordered" evidence="5">
    <location>
        <begin position="1"/>
        <end position="21"/>
    </location>
</feature>
<dbReference type="Proteomes" id="UP000244855">
    <property type="component" value="Unassembled WGS sequence"/>
</dbReference>
<evidence type="ECO:0000313" key="8">
    <source>
        <dbReference type="Proteomes" id="UP000244855"/>
    </source>
</evidence>
<dbReference type="GO" id="GO:0016846">
    <property type="term" value="F:carbon-sulfur lyase activity"/>
    <property type="evidence" value="ECO:0007669"/>
    <property type="project" value="InterPro"/>
</dbReference>
<keyword evidence="3" id="KW-0862">Zinc</keyword>
<dbReference type="PROSITE" id="PS51891">
    <property type="entry name" value="CENP_V_GFA"/>
    <property type="match status" value="1"/>
</dbReference>
<dbReference type="STRING" id="97972.A0A2V1DBZ1"/>
<feature type="region of interest" description="Disordered" evidence="5">
    <location>
        <begin position="208"/>
        <end position="232"/>
    </location>
</feature>
<dbReference type="InterPro" id="IPR006913">
    <property type="entry name" value="CENP-V/GFA"/>
</dbReference>
<feature type="compositionally biased region" description="Low complexity" evidence="5">
    <location>
        <begin position="1"/>
        <end position="19"/>
    </location>
</feature>
<evidence type="ECO:0000256" key="4">
    <source>
        <dbReference type="ARBA" id="ARBA00023239"/>
    </source>
</evidence>
<evidence type="ECO:0000313" key="7">
    <source>
        <dbReference type="EMBL" id="PVH95666.1"/>
    </source>
</evidence>
<dbReference type="PANTHER" id="PTHR33337">
    <property type="entry name" value="GFA DOMAIN-CONTAINING PROTEIN"/>
    <property type="match status" value="1"/>
</dbReference>
<keyword evidence="4" id="KW-0456">Lyase</keyword>
<accession>A0A2V1DBZ1</accession>
<organism evidence="7 8">
    <name type="scientific">Periconia macrospinosa</name>
    <dbReference type="NCBI Taxonomy" id="97972"/>
    <lineage>
        <taxon>Eukaryota</taxon>
        <taxon>Fungi</taxon>
        <taxon>Dikarya</taxon>
        <taxon>Ascomycota</taxon>
        <taxon>Pezizomycotina</taxon>
        <taxon>Dothideomycetes</taxon>
        <taxon>Pleosporomycetidae</taxon>
        <taxon>Pleosporales</taxon>
        <taxon>Massarineae</taxon>
        <taxon>Periconiaceae</taxon>
        <taxon>Periconia</taxon>
    </lineage>
</organism>
<protein>
    <recommendedName>
        <fullName evidence="6">CENP-V/GFA domain-containing protein</fullName>
    </recommendedName>
</protein>
<dbReference type="SUPFAM" id="SSF51316">
    <property type="entry name" value="Mss4-like"/>
    <property type="match status" value="2"/>
</dbReference>
<dbReference type="PANTHER" id="PTHR33337:SF31">
    <property type="entry name" value="DUF636 DOMAIN PROTEIN (AFU_ORTHOLOGUE AFUA_2G12650)"/>
    <property type="match status" value="1"/>
</dbReference>
<sequence>MGSTPPSQQQHQPPSQSTSIETKTQTFNARCHCTSQPRISFTVPTSDLPLPAYFCHCGVCRRTHGTLADNHVKAAEVTGVDVEDGEDEEGLKIRGMKAYRSSVGYFCQTCGAHVFDRTQGEIWYYISISSIDAPESVWDIHSHYHVGSIGDGGMANWIRSIDGRREVRALQTQQQQRRQQEQEGEEDKKHDFIKAQCHCKGVTFYILRPPPPSSSAEPKPDDDEDSMSIMPASLTPRDPTKWYALLDMCTTCSLVSACAVVAWCFPLASRILIPAWRTWQPLTSLFGTLKQYTSSNGIRRTFCGACGAVVSYECEDRAGIVDVAVGILRGEEEEEEWVGRDRRGKGKRDGALALSWLEWRTGKVGFREDAIERGWGDLFGGLEEGLMAWGKKVG</sequence>
<reference evidence="7 8" key="1">
    <citation type="journal article" date="2018" name="Sci. Rep.">
        <title>Comparative genomics provides insights into the lifestyle and reveals functional heterogeneity of dark septate endophytic fungi.</title>
        <authorList>
            <person name="Knapp D.G."/>
            <person name="Nemeth J.B."/>
            <person name="Barry K."/>
            <person name="Hainaut M."/>
            <person name="Henrissat B."/>
            <person name="Johnson J."/>
            <person name="Kuo A."/>
            <person name="Lim J.H.P."/>
            <person name="Lipzen A."/>
            <person name="Nolan M."/>
            <person name="Ohm R.A."/>
            <person name="Tamas L."/>
            <person name="Grigoriev I.V."/>
            <person name="Spatafora J.W."/>
            <person name="Nagy L.G."/>
            <person name="Kovacs G.M."/>
        </authorList>
    </citation>
    <scope>NUCLEOTIDE SEQUENCE [LARGE SCALE GENOMIC DNA]</scope>
    <source>
        <strain evidence="7 8">DSE2036</strain>
    </source>
</reference>
<evidence type="ECO:0000259" key="6">
    <source>
        <dbReference type="PROSITE" id="PS51891"/>
    </source>
</evidence>
<comment type="similarity">
    <text evidence="1">Belongs to the Gfa family.</text>
</comment>
<evidence type="ECO:0000256" key="2">
    <source>
        <dbReference type="ARBA" id="ARBA00022723"/>
    </source>
</evidence>
<gene>
    <name evidence="7" type="ORF">DM02DRAFT_600523</name>
</gene>
<evidence type="ECO:0000256" key="3">
    <source>
        <dbReference type="ARBA" id="ARBA00022833"/>
    </source>
</evidence>
<dbReference type="Pfam" id="PF04828">
    <property type="entry name" value="GFA"/>
    <property type="match status" value="1"/>
</dbReference>
<dbReference type="OrthoDB" id="5422068at2759"/>
<dbReference type="EMBL" id="KZ805488">
    <property type="protein sequence ID" value="PVH95666.1"/>
    <property type="molecule type" value="Genomic_DNA"/>
</dbReference>
<dbReference type="Gene3D" id="3.90.1590.10">
    <property type="entry name" value="glutathione-dependent formaldehyde- activating enzyme (gfa)"/>
    <property type="match status" value="1"/>
</dbReference>
<proteinExistence type="inferred from homology"/>